<feature type="compositionally biased region" description="Low complexity" evidence="1">
    <location>
        <begin position="278"/>
        <end position="287"/>
    </location>
</feature>
<reference evidence="2" key="3">
    <citation type="submission" date="2023-11" db="EMBL/GenBank/DDBJ databases">
        <authorList>
            <person name="Beijen E."/>
            <person name="Ohm R.A."/>
        </authorList>
    </citation>
    <scope>NUCLEOTIDE SEQUENCE</scope>
    <source>
        <strain evidence="2">CBS 150709</strain>
    </source>
</reference>
<evidence type="ECO:0000313" key="3">
    <source>
        <dbReference type="EMBL" id="PWI72001.1"/>
    </source>
</evidence>
<gene>
    <name evidence="3" type="ORF">PCL_10624</name>
    <name evidence="2" type="ORF">Purlil1_10357</name>
</gene>
<feature type="region of interest" description="Disordered" evidence="1">
    <location>
        <begin position="38"/>
        <end position="67"/>
    </location>
</feature>
<reference evidence="2 5" key="4">
    <citation type="journal article" date="2024" name="Microbiol. Resour. Announc.">
        <title>Genome annotations for the ascomycete fungi Trichoderma harzianum, Trichoderma aggressivum, and Purpureocillium lilacinum.</title>
        <authorList>
            <person name="Beijen E.P.W."/>
            <person name="Ohm R.A."/>
        </authorList>
    </citation>
    <scope>NUCLEOTIDE SEQUENCE [LARGE SCALE GENOMIC DNA]</scope>
    <source>
        <strain evidence="2 5">CBS 150709</strain>
    </source>
</reference>
<dbReference type="Proteomes" id="UP001287286">
    <property type="component" value="Unassembled WGS sequence"/>
</dbReference>
<evidence type="ECO:0000313" key="2">
    <source>
        <dbReference type="EMBL" id="KAK4084174.1"/>
    </source>
</evidence>
<dbReference type="AlphaFoldDB" id="A0A2U3EBV3"/>
<name>A0A2U3EBV3_PURLI</name>
<keyword evidence="5" id="KW-1185">Reference proteome</keyword>
<feature type="compositionally biased region" description="Basic and acidic residues" evidence="1">
    <location>
        <begin position="55"/>
        <end position="64"/>
    </location>
</feature>
<dbReference type="EMBL" id="LCWV01000006">
    <property type="protein sequence ID" value="PWI72001.1"/>
    <property type="molecule type" value="Genomic_DNA"/>
</dbReference>
<reference evidence="3 4" key="2">
    <citation type="journal article" date="2016" name="Front. Microbiol.">
        <title>Genome and transcriptome sequences reveal the specific parasitism of the nematophagous Purpureocillium lilacinum 36-1.</title>
        <authorList>
            <person name="Xie J."/>
            <person name="Li S."/>
            <person name="Mo C."/>
            <person name="Xiao X."/>
            <person name="Peng D."/>
            <person name="Wang G."/>
            <person name="Xiao Y."/>
        </authorList>
    </citation>
    <scope>NUCLEOTIDE SEQUENCE [LARGE SCALE GENOMIC DNA]</scope>
    <source>
        <strain evidence="3 4">36-1</strain>
    </source>
</reference>
<proteinExistence type="predicted"/>
<feature type="region of interest" description="Disordered" evidence="1">
    <location>
        <begin position="267"/>
        <end position="287"/>
    </location>
</feature>
<sequence length="598" mass="65380">MPRPGSFGWPVFSPASGYRDFWLCQPLPAESEMRSWENGRKIPQGRSGWRQTSDGIRRPPRDGDGTPATACQTVNKNVPAWPFIRSSEQLWGFVVLEIVPDHQRCSLTAPALNLRNKFTLALDGPRRVLLCQRAGNLARIPEHENHLLLKTTILGLGSPRRTKTGRKNESFSPLSEHPRQAIKVHPPVAFLLGDPSLPSSQYSRHRGNGPRHSDCLAFWCDLASLLLLLSSLPTARPSAGCAHQGSSLLPFGLGAGGACAREGDARACGARKRRERSTSQQTSSQGRKGTIMCQWSVLHHHHIPPCPRPLISVSHYLYCPDAAVDPSTGEPTAPCSNVVFTPATSAETTAAAASAAAGGWTWHENPSAAGSPVCCSLGKCLVSAECSTGACRLEDLGGRSAARTPSATTTSARRARQTGDKWMKGENVYPWSSDNAVKLPVDPVGGWSCQVQETLYDCLVFLRRLRRAFVQQAETRCGFPAASPDRHEAFARPSELRSRSRRESQKEQVFVASIGEKPSSAVTQASARLSFRNSTAQKLIPGARRRLHRPPRLLVTSRRTRAQNRLIVGLSTGRRPRDRTRGGASFLIRLSLFIFCFS</sequence>
<evidence type="ECO:0000256" key="1">
    <source>
        <dbReference type="SAM" id="MobiDB-lite"/>
    </source>
</evidence>
<reference evidence="3" key="1">
    <citation type="submission" date="2015-05" db="EMBL/GenBank/DDBJ databases">
        <authorList>
            <person name="Wang D.B."/>
            <person name="Wang M."/>
        </authorList>
    </citation>
    <scope>NUCLEOTIDE SEQUENCE</scope>
    <source>
        <strain evidence="3">36-1</strain>
    </source>
</reference>
<accession>A0A2U3EBV3</accession>
<protein>
    <submittedName>
        <fullName evidence="3">Uncharacterized protein</fullName>
    </submittedName>
</protein>
<evidence type="ECO:0000313" key="4">
    <source>
        <dbReference type="Proteomes" id="UP000245956"/>
    </source>
</evidence>
<organism evidence="3 4">
    <name type="scientific">Purpureocillium lilacinum</name>
    <name type="common">Paecilomyces lilacinus</name>
    <dbReference type="NCBI Taxonomy" id="33203"/>
    <lineage>
        <taxon>Eukaryota</taxon>
        <taxon>Fungi</taxon>
        <taxon>Dikarya</taxon>
        <taxon>Ascomycota</taxon>
        <taxon>Pezizomycotina</taxon>
        <taxon>Sordariomycetes</taxon>
        <taxon>Hypocreomycetidae</taxon>
        <taxon>Hypocreales</taxon>
        <taxon>Ophiocordycipitaceae</taxon>
        <taxon>Purpureocillium</taxon>
    </lineage>
</organism>
<evidence type="ECO:0000313" key="5">
    <source>
        <dbReference type="Proteomes" id="UP001287286"/>
    </source>
</evidence>
<comment type="caution">
    <text evidence="3">The sequence shown here is derived from an EMBL/GenBank/DDBJ whole genome shotgun (WGS) entry which is preliminary data.</text>
</comment>
<dbReference type="Proteomes" id="UP000245956">
    <property type="component" value="Unassembled WGS sequence"/>
</dbReference>
<dbReference type="EMBL" id="JAWRVI010000052">
    <property type="protein sequence ID" value="KAK4084174.1"/>
    <property type="molecule type" value="Genomic_DNA"/>
</dbReference>